<accession>A0ABS0A046</accession>
<dbReference type="EMBL" id="JADKNH010000033">
    <property type="protein sequence ID" value="MBF4696073.1"/>
    <property type="molecule type" value="Genomic_DNA"/>
</dbReference>
<sequence length="201" mass="24355">MAYSELERLKRKNEAITETKWFNENFKNGIDYTNGAYTTLIGDVLRLNVNYSLSSNILGTTIERKNPSVDTFDSTNFFYIGFDLKSDLIEFCKLCEKEEVDFINNKREFEKYWTERSNSLVPYQHYRIYMYDAIKNYFRYERVRLTLLDILQNGYKHQFDMNTFEFNYIKSGKFSNNKTIFEYYSADEKKKMEIDKFKLRR</sequence>
<gene>
    <name evidence="1" type="ORF">ISU02_23490</name>
</gene>
<evidence type="ECO:0000313" key="1">
    <source>
        <dbReference type="EMBL" id="MBF4696073.1"/>
    </source>
</evidence>
<proteinExistence type="predicted"/>
<dbReference type="RefSeq" id="WP_194704308.1">
    <property type="nucleotide sequence ID" value="NZ_JADKNH010000033.1"/>
</dbReference>
<reference evidence="1 2" key="1">
    <citation type="submission" date="2020-11" db="EMBL/GenBank/DDBJ databases">
        <title>Fusibacter basophilias sp. nov.</title>
        <authorList>
            <person name="Qiu D."/>
        </authorList>
    </citation>
    <scope>NUCLEOTIDE SEQUENCE [LARGE SCALE GENOMIC DNA]</scope>
    <source>
        <strain evidence="1 2">Q10-2</strain>
    </source>
</reference>
<evidence type="ECO:0000313" key="2">
    <source>
        <dbReference type="Proteomes" id="UP000614200"/>
    </source>
</evidence>
<organism evidence="1 2">
    <name type="scientific">Fusibacter ferrireducens</name>
    <dbReference type="NCBI Taxonomy" id="2785058"/>
    <lineage>
        <taxon>Bacteria</taxon>
        <taxon>Bacillati</taxon>
        <taxon>Bacillota</taxon>
        <taxon>Clostridia</taxon>
        <taxon>Eubacteriales</taxon>
        <taxon>Eubacteriales Family XII. Incertae Sedis</taxon>
        <taxon>Fusibacter</taxon>
    </lineage>
</organism>
<comment type="caution">
    <text evidence="1">The sequence shown here is derived from an EMBL/GenBank/DDBJ whole genome shotgun (WGS) entry which is preliminary data.</text>
</comment>
<name>A0ABS0A046_9FIRM</name>
<protein>
    <submittedName>
        <fullName evidence="1">Uncharacterized protein</fullName>
    </submittedName>
</protein>
<dbReference type="Proteomes" id="UP000614200">
    <property type="component" value="Unassembled WGS sequence"/>
</dbReference>
<keyword evidence="2" id="KW-1185">Reference proteome</keyword>